<keyword evidence="13" id="KW-1185">Reference proteome</keyword>
<dbReference type="InterPro" id="IPR013762">
    <property type="entry name" value="Integrase-like_cat_sf"/>
</dbReference>
<keyword evidence="8" id="KW-0131">Cell cycle</keyword>
<dbReference type="Gene3D" id="1.10.443.10">
    <property type="entry name" value="Intergrase catalytic core"/>
    <property type="match status" value="1"/>
</dbReference>
<evidence type="ECO:0000256" key="8">
    <source>
        <dbReference type="ARBA" id="ARBA00023306"/>
    </source>
</evidence>
<evidence type="ECO:0000256" key="3">
    <source>
        <dbReference type="ARBA" id="ARBA00022618"/>
    </source>
</evidence>
<dbReference type="OrthoDB" id="9801717at2"/>
<dbReference type="PANTHER" id="PTHR30349">
    <property type="entry name" value="PHAGE INTEGRASE-RELATED"/>
    <property type="match status" value="1"/>
</dbReference>
<evidence type="ECO:0008006" key="14">
    <source>
        <dbReference type="Google" id="ProtNLM"/>
    </source>
</evidence>
<evidence type="ECO:0000256" key="4">
    <source>
        <dbReference type="ARBA" id="ARBA00022829"/>
    </source>
</evidence>
<keyword evidence="4" id="KW-0159">Chromosome partition</keyword>
<dbReference type="InterPro" id="IPR010998">
    <property type="entry name" value="Integrase_recombinase_N"/>
</dbReference>
<keyword evidence="7" id="KW-0233">DNA recombination</keyword>
<evidence type="ECO:0000256" key="7">
    <source>
        <dbReference type="ARBA" id="ARBA00023172"/>
    </source>
</evidence>
<proteinExistence type="predicted"/>
<protein>
    <recommendedName>
        <fullName evidence="14">Integrase</fullName>
    </recommendedName>
</protein>
<dbReference type="PROSITE" id="PS51898">
    <property type="entry name" value="TYR_RECOMBINASE"/>
    <property type="match status" value="1"/>
</dbReference>
<organism evidence="12 13">
    <name type="scientific">Porphyromonas cangingivalis</name>
    <dbReference type="NCBI Taxonomy" id="36874"/>
    <lineage>
        <taxon>Bacteria</taxon>
        <taxon>Pseudomonadati</taxon>
        <taxon>Bacteroidota</taxon>
        <taxon>Bacteroidia</taxon>
        <taxon>Bacteroidales</taxon>
        <taxon>Porphyromonadaceae</taxon>
        <taxon>Porphyromonas</taxon>
    </lineage>
</organism>
<dbReference type="GO" id="GO:0005737">
    <property type="term" value="C:cytoplasm"/>
    <property type="evidence" value="ECO:0007669"/>
    <property type="project" value="UniProtKB-SubCell"/>
</dbReference>
<sequence length="316" mass="35936">MKVQDVIEDFTAHLAYEKGASSHTLVAYRGDLLKWLRMQGVDPDDGEAVVRYINAVDKRMARKAVIGFAEQGDAPRTIHRRMSAIRGLYDYLLKQGEVKSNPFATVQPPKSRKSLPPFVDAATLTDHIEALYLFFEEGLEVGSSDVWNRLEDAFITDLLFQTGMRRAELVSLILPSIDMAQCQMKVLGKRKKERIIPFGALLLEKIKLYLRYRQEWNPLTDRLIVNSKGVPVNEGYVYAVVRRALAPLEQYTKKNPHVLRHSFASALLNDGADLMSVKELLGHESISTTAIYTHTTFEELKRMYNAHPRAKKETKS</sequence>
<dbReference type="PANTHER" id="PTHR30349:SF77">
    <property type="entry name" value="TYROSINE RECOMBINASE XERC"/>
    <property type="match status" value="1"/>
</dbReference>
<dbReference type="SUPFAM" id="SSF56349">
    <property type="entry name" value="DNA breaking-rejoining enzymes"/>
    <property type="match status" value="1"/>
</dbReference>
<evidence type="ECO:0000256" key="6">
    <source>
        <dbReference type="ARBA" id="ARBA00023125"/>
    </source>
</evidence>
<dbReference type="AlphaFoldDB" id="A0A0A2EWV7"/>
<dbReference type="GO" id="GO:0006310">
    <property type="term" value="P:DNA recombination"/>
    <property type="evidence" value="ECO:0007669"/>
    <property type="project" value="UniProtKB-KW"/>
</dbReference>
<reference evidence="12 13" key="1">
    <citation type="submission" date="2014-08" db="EMBL/GenBank/DDBJ databases">
        <title>Porphyromonas cangingivalis strain:COT-109_OH1386 Genome sequencing.</title>
        <authorList>
            <person name="Wallis C."/>
            <person name="Deusch O."/>
            <person name="O'Flynn C."/>
            <person name="Davis I."/>
            <person name="Jospin G."/>
            <person name="Darling A.E."/>
            <person name="Coil D.A."/>
            <person name="Alexiev A."/>
            <person name="Horsfall A."/>
            <person name="Kirkwood N."/>
            <person name="Harris S."/>
            <person name="Eisen J.A."/>
        </authorList>
    </citation>
    <scope>NUCLEOTIDE SEQUENCE [LARGE SCALE GENOMIC DNA]</scope>
    <source>
        <strain evidence="13">COT-109 OH1386</strain>
    </source>
</reference>
<dbReference type="STRING" id="36874.HQ34_06395"/>
<dbReference type="eggNOG" id="COG4974">
    <property type="taxonomic scope" value="Bacteria"/>
</dbReference>
<evidence type="ECO:0000313" key="12">
    <source>
        <dbReference type="EMBL" id="KGN82010.1"/>
    </source>
</evidence>
<dbReference type="InterPro" id="IPR050090">
    <property type="entry name" value="Tyrosine_recombinase_XerCD"/>
</dbReference>
<dbReference type="RefSeq" id="WP_036851047.1">
    <property type="nucleotide sequence ID" value="NZ_JQJD01000014.1"/>
</dbReference>
<evidence type="ECO:0000256" key="1">
    <source>
        <dbReference type="ARBA" id="ARBA00004496"/>
    </source>
</evidence>
<dbReference type="GO" id="GO:0015074">
    <property type="term" value="P:DNA integration"/>
    <property type="evidence" value="ECO:0007669"/>
    <property type="project" value="UniProtKB-KW"/>
</dbReference>
<keyword evidence="3" id="KW-0132">Cell division</keyword>
<evidence type="ECO:0000259" key="11">
    <source>
        <dbReference type="PROSITE" id="PS51900"/>
    </source>
</evidence>
<feature type="domain" description="Tyr recombinase" evidence="10">
    <location>
        <begin position="114"/>
        <end position="305"/>
    </location>
</feature>
<feature type="domain" description="Core-binding (CB)" evidence="11">
    <location>
        <begin position="1"/>
        <end position="93"/>
    </location>
</feature>
<dbReference type="InterPro" id="IPR004107">
    <property type="entry name" value="Integrase_SAM-like_N"/>
</dbReference>
<keyword evidence="6 9" id="KW-0238">DNA-binding</keyword>
<name>A0A0A2EWV7_PORCN</name>
<evidence type="ECO:0000256" key="2">
    <source>
        <dbReference type="ARBA" id="ARBA00022490"/>
    </source>
</evidence>
<keyword evidence="5" id="KW-0229">DNA integration</keyword>
<dbReference type="InterPro" id="IPR044068">
    <property type="entry name" value="CB"/>
</dbReference>
<evidence type="ECO:0000313" key="13">
    <source>
        <dbReference type="Proteomes" id="UP000030125"/>
    </source>
</evidence>
<evidence type="ECO:0000256" key="9">
    <source>
        <dbReference type="PROSITE-ProRule" id="PRU01248"/>
    </source>
</evidence>
<dbReference type="Gene3D" id="1.10.150.130">
    <property type="match status" value="1"/>
</dbReference>
<comment type="caution">
    <text evidence="12">The sequence shown here is derived from an EMBL/GenBank/DDBJ whole genome shotgun (WGS) entry which is preliminary data.</text>
</comment>
<dbReference type="InterPro" id="IPR011010">
    <property type="entry name" value="DNA_brk_join_enz"/>
</dbReference>
<evidence type="ECO:0000259" key="10">
    <source>
        <dbReference type="PROSITE" id="PS51898"/>
    </source>
</evidence>
<comment type="subcellular location">
    <subcellularLocation>
        <location evidence="1">Cytoplasm</location>
    </subcellularLocation>
</comment>
<evidence type="ECO:0000256" key="5">
    <source>
        <dbReference type="ARBA" id="ARBA00022908"/>
    </source>
</evidence>
<gene>
    <name evidence="12" type="ORF">HQ35_03170</name>
</gene>
<dbReference type="GO" id="GO:0003677">
    <property type="term" value="F:DNA binding"/>
    <property type="evidence" value="ECO:0007669"/>
    <property type="project" value="UniProtKB-UniRule"/>
</dbReference>
<accession>A0A0A2EWV7</accession>
<dbReference type="EMBL" id="JQJD01000014">
    <property type="protein sequence ID" value="KGN82010.1"/>
    <property type="molecule type" value="Genomic_DNA"/>
</dbReference>
<dbReference type="GO" id="GO:0051301">
    <property type="term" value="P:cell division"/>
    <property type="evidence" value="ECO:0007669"/>
    <property type="project" value="UniProtKB-KW"/>
</dbReference>
<dbReference type="GO" id="GO:0007059">
    <property type="term" value="P:chromosome segregation"/>
    <property type="evidence" value="ECO:0007669"/>
    <property type="project" value="UniProtKB-KW"/>
</dbReference>
<dbReference type="Proteomes" id="UP000030125">
    <property type="component" value="Unassembled WGS sequence"/>
</dbReference>
<dbReference type="Pfam" id="PF00589">
    <property type="entry name" value="Phage_integrase"/>
    <property type="match status" value="1"/>
</dbReference>
<dbReference type="InterPro" id="IPR002104">
    <property type="entry name" value="Integrase_catalytic"/>
</dbReference>
<keyword evidence="2" id="KW-0963">Cytoplasm</keyword>
<dbReference type="PROSITE" id="PS51900">
    <property type="entry name" value="CB"/>
    <property type="match status" value="1"/>
</dbReference>
<dbReference type="Pfam" id="PF02899">
    <property type="entry name" value="Phage_int_SAM_1"/>
    <property type="match status" value="1"/>
</dbReference>